<evidence type="ECO:0000313" key="1">
    <source>
        <dbReference type="EMBL" id="SFA76023.1"/>
    </source>
</evidence>
<sequence length="224" mass="24375">MSLKELLNEKDFSLIVSLPSNDIETAKAAIAGGADALKIHLNVEHRASGNTFGSLKDNLAFFEQLVKEFNGPLGIVPGGNLENINKDELKSLEKLGFDYYSVYMKHMPSFMLDLELEKTVAGDSSYSIDTLKAMNCSAMDAFEASIVPGEKYGTALNFEDLLNYRLIVDALDIPVIVPSQRKITSSDIPHLKSTGVKALMIGAVVTGDDVKSIEEATKTLKKSI</sequence>
<dbReference type="Proteomes" id="UP000198642">
    <property type="component" value="Unassembled WGS sequence"/>
</dbReference>
<dbReference type="STRING" id="237679.SAMN04488072_101437"/>
<proteinExistence type="predicted"/>
<dbReference type="SUPFAM" id="SSF51391">
    <property type="entry name" value="Thiamin phosphate synthase"/>
    <property type="match status" value="1"/>
</dbReference>
<gene>
    <name evidence="1" type="ORF">SAMN04488072_101437</name>
</gene>
<evidence type="ECO:0008006" key="3">
    <source>
        <dbReference type="Google" id="ProtNLM"/>
    </source>
</evidence>
<name>A0A1I0VJ14_9BACI</name>
<dbReference type="EMBL" id="FOJW01000001">
    <property type="protein sequence ID" value="SFA76023.1"/>
    <property type="molecule type" value="Genomic_DNA"/>
</dbReference>
<dbReference type="InterPro" id="IPR036206">
    <property type="entry name" value="ThiamineP_synth_sf"/>
</dbReference>
<dbReference type="AlphaFoldDB" id="A0A1I0VJ14"/>
<organism evidence="1 2">
    <name type="scientific">Lentibacillus halodurans</name>
    <dbReference type="NCBI Taxonomy" id="237679"/>
    <lineage>
        <taxon>Bacteria</taxon>
        <taxon>Bacillati</taxon>
        <taxon>Bacillota</taxon>
        <taxon>Bacilli</taxon>
        <taxon>Bacillales</taxon>
        <taxon>Bacillaceae</taxon>
        <taxon>Lentibacillus</taxon>
    </lineage>
</organism>
<accession>A0A1I0VJ14</accession>
<keyword evidence="2" id="KW-1185">Reference proteome</keyword>
<reference evidence="1 2" key="1">
    <citation type="submission" date="2016-10" db="EMBL/GenBank/DDBJ databases">
        <authorList>
            <person name="de Groot N.N."/>
        </authorList>
    </citation>
    <scope>NUCLEOTIDE SEQUENCE [LARGE SCALE GENOMIC DNA]</scope>
    <source>
        <strain evidence="1 2">CGMCC 1.3702</strain>
    </source>
</reference>
<evidence type="ECO:0000313" key="2">
    <source>
        <dbReference type="Proteomes" id="UP000198642"/>
    </source>
</evidence>
<dbReference type="RefSeq" id="WP_244535643.1">
    <property type="nucleotide sequence ID" value="NZ_FOJW01000001.1"/>
</dbReference>
<protein>
    <recommendedName>
        <fullName evidence="3">Thiamine-phosphate pyrophosphorylase</fullName>
    </recommendedName>
</protein>